<feature type="transmembrane region" description="Helical" evidence="2">
    <location>
        <begin position="902"/>
        <end position="930"/>
    </location>
</feature>
<evidence type="ECO:0000313" key="5">
    <source>
        <dbReference type="Proteomes" id="UP000799302"/>
    </source>
</evidence>
<dbReference type="PROSITE" id="PS50075">
    <property type="entry name" value="CARRIER"/>
    <property type="match status" value="1"/>
</dbReference>
<keyword evidence="2" id="KW-0812">Transmembrane</keyword>
<dbReference type="InterPro" id="IPR000873">
    <property type="entry name" value="AMP-dep_synth/lig_dom"/>
</dbReference>
<feature type="transmembrane region" description="Helical" evidence="2">
    <location>
        <begin position="1484"/>
        <end position="1504"/>
    </location>
</feature>
<dbReference type="Gene3D" id="3.30.300.30">
    <property type="match status" value="1"/>
</dbReference>
<accession>A0A6A6TX88</accession>
<evidence type="ECO:0000259" key="3">
    <source>
        <dbReference type="PROSITE" id="PS50075"/>
    </source>
</evidence>
<dbReference type="GO" id="GO:0031956">
    <property type="term" value="F:medium-chain fatty acid-CoA ligase activity"/>
    <property type="evidence" value="ECO:0007669"/>
    <property type="project" value="TreeGrafter"/>
</dbReference>
<feature type="transmembrane region" description="Helical" evidence="2">
    <location>
        <begin position="1420"/>
        <end position="1440"/>
    </location>
</feature>
<dbReference type="InterPro" id="IPR045851">
    <property type="entry name" value="AMP-bd_C_sf"/>
</dbReference>
<keyword evidence="5" id="KW-1185">Reference proteome</keyword>
<dbReference type="Gene3D" id="2.160.10.10">
    <property type="entry name" value="Hexapeptide repeat proteins"/>
    <property type="match status" value="2"/>
</dbReference>
<dbReference type="SUPFAM" id="SSF51161">
    <property type="entry name" value="Trimeric LpxA-like enzymes"/>
    <property type="match status" value="3"/>
</dbReference>
<evidence type="ECO:0000256" key="2">
    <source>
        <dbReference type="SAM" id="Phobius"/>
    </source>
</evidence>
<protein>
    <recommendedName>
        <fullName evidence="3">Carrier domain-containing protein</fullName>
    </recommendedName>
</protein>
<feature type="domain" description="Carrier" evidence="3">
    <location>
        <begin position="755"/>
        <end position="832"/>
    </location>
</feature>
<reference evidence="4" key="1">
    <citation type="journal article" date="2020" name="Stud. Mycol.">
        <title>101 Dothideomycetes genomes: a test case for predicting lifestyles and emergence of pathogens.</title>
        <authorList>
            <person name="Haridas S."/>
            <person name="Albert R."/>
            <person name="Binder M."/>
            <person name="Bloem J."/>
            <person name="Labutti K."/>
            <person name="Salamov A."/>
            <person name="Andreopoulos B."/>
            <person name="Baker S."/>
            <person name="Barry K."/>
            <person name="Bills G."/>
            <person name="Bluhm B."/>
            <person name="Cannon C."/>
            <person name="Castanera R."/>
            <person name="Culley D."/>
            <person name="Daum C."/>
            <person name="Ezra D."/>
            <person name="Gonzalez J."/>
            <person name="Henrissat B."/>
            <person name="Kuo A."/>
            <person name="Liang C."/>
            <person name="Lipzen A."/>
            <person name="Lutzoni F."/>
            <person name="Magnuson J."/>
            <person name="Mondo S."/>
            <person name="Nolan M."/>
            <person name="Ohm R."/>
            <person name="Pangilinan J."/>
            <person name="Park H.-J."/>
            <person name="Ramirez L."/>
            <person name="Alfaro M."/>
            <person name="Sun H."/>
            <person name="Tritt A."/>
            <person name="Yoshinaga Y."/>
            <person name="Zwiers L.-H."/>
            <person name="Turgeon B."/>
            <person name="Goodwin S."/>
            <person name="Spatafora J."/>
            <person name="Crous P."/>
            <person name="Grigoriev I."/>
        </authorList>
    </citation>
    <scope>NUCLEOTIDE SEQUENCE</scope>
    <source>
        <strain evidence="4">CBS 115976</strain>
    </source>
</reference>
<dbReference type="PANTHER" id="PTHR43201:SF10">
    <property type="entry name" value="CARRIER DOMAIN-CONTAINING PROTEIN"/>
    <property type="match status" value="1"/>
</dbReference>
<dbReference type="GO" id="GO:0006631">
    <property type="term" value="P:fatty acid metabolic process"/>
    <property type="evidence" value="ECO:0007669"/>
    <property type="project" value="TreeGrafter"/>
</dbReference>
<feature type="region of interest" description="Disordered" evidence="1">
    <location>
        <begin position="1"/>
        <end position="25"/>
    </location>
</feature>
<proteinExistence type="predicted"/>
<dbReference type="Gene3D" id="1.10.1200.10">
    <property type="entry name" value="ACP-like"/>
    <property type="match status" value="1"/>
</dbReference>
<dbReference type="SUPFAM" id="SSF56801">
    <property type="entry name" value="Acetyl-CoA synthetase-like"/>
    <property type="match status" value="1"/>
</dbReference>
<dbReference type="InterPro" id="IPR036736">
    <property type="entry name" value="ACP-like_sf"/>
</dbReference>
<dbReference type="PANTHER" id="PTHR43201">
    <property type="entry name" value="ACYL-COA SYNTHETASE"/>
    <property type="match status" value="1"/>
</dbReference>
<dbReference type="OrthoDB" id="3633556at2759"/>
<name>A0A6A6TX88_9PEZI</name>
<dbReference type="InterPro" id="IPR009081">
    <property type="entry name" value="PP-bd_ACP"/>
</dbReference>
<evidence type="ECO:0000256" key="1">
    <source>
        <dbReference type="SAM" id="MobiDB-lite"/>
    </source>
</evidence>
<gene>
    <name evidence="4" type="ORF">BT63DRAFT_106551</name>
</gene>
<dbReference type="Gene3D" id="3.40.50.12780">
    <property type="entry name" value="N-terminal domain of ligase-like"/>
    <property type="match status" value="1"/>
</dbReference>
<evidence type="ECO:0000313" key="4">
    <source>
        <dbReference type="EMBL" id="KAF2664340.1"/>
    </source>
</evidence>
<keyword evidence="2" id="KW-1133">Transmembrane helix</keyword>
<feature type="transmembrane region" description="Helical" evidence="2">
    <location>
        <begin position="1085"/>
        <end position="1102"/>
    </location>
</feature>
<feature type="transmembrane region" description="Helical" evidence="2">
    <location>
        <begin position="1460"/>
        <end position="1478"/>
    </location>
</feature>
<dbReference type="Pfam" id="PF00550">
    <property type="entry name" value="PP-binding"/>
    <property type="match status" value="1"/>
</dbReference>
<organism evidence="4 5">
    <name type="scientific">Microthyrium microscopicum</name>
    <dbReference type="NCBI Taxonomy" id="703497"/>
    <lineage>
        <taxon>Eukaryota</taxon>
        <taxon>Fungi</taxon>
        <taxon>Dikarya</taxon>
        <taxon>Ascomycota</taxon>
        <taxon>Pezizomycotina</taxon>
        <taxon>Dothideomycetes</taxon>
        <taxon>Dothideomycetes incertae sedis</taxon>
        <taxon>Microthyriales</taxon>
        <taxon>Microthyriaceae</taxon>
        <taxon>Microthyrium</taxon>
    </lineage>
</organism>
<dbReference type="SUPFAM" id="SSF47336">
    <property type="entry name" value="ACP-like"/>
    <property type="match status" value="1"/>
</dbReference>
<feature type="transmembrane region" description="Helical" evidence="2">
    <location>
        <begin position="1143"/>
        <end position="1164"/>
    </location>
</feature>
<sequence length="1714" mass="188269">MEHHGQQSTHNQTAGPLTAGPRSRHVRNGSIDIQQLLDSMRARRASSINALTSLRTCLERKSFQPSIYTLIRCYTQCWKCLPESIKSGVDDQYNDLIESTLDLVKSRYQSLLDLLPENHGGPTIIDPISHRSISQRTLASFVQSFKLPGVDPARPVVALALPNSPLLGLVSIAVATYYTLAPINVNSGADQFQSDVLSAGSSTIVVLGEHVEQLGLDGDWVAQHGIQVCIVHPKDDLTCSISTLDGSAKSTLITPKPNGPDDTCILLFTSGTTGTKKLVPITLHALISAVAFIGSSWNLTEHDVCLNMMPLNHIGGLARNLFAPILLGGSTICCSAFDPNLFWDLVLEGRATWYYASPSMHSAILNEAPSQQEVVHKSRIRMVCNAAGGLLPSLSTQLRETFNSTILPSYGMTECMPISTPPIDYQLDRPGTSGIAVGPELGILDAAGQQEQTGTIGRVCVRGNPVFPGYLINGQIDKSAFTTDGWFDTGDLGYLDADGYLYITGRSKEVINRGGEIISPFEVEEAIMTASRRVGSPIYGRIIESLAFSAPHDTLQEVVGVAVVTTPGAPRVDLRQIHDAVKKSLHSTKWPVVLVYMDAVPKRNGKLCRVKLGERLGFGPIQDDLQVVARHFEAVCPVMDAPISMQINKNVCQIDGQQTINSISSYLKDKVDVLVKPNSNTGFLDAIIAPKDDSGNTEIDIGQLKAYLQDDLPGYLIPGKIQAINTPFPRSLFGAIDTEALDSLLSPTKLSAITKFTSPTEQKLQEIFADLLSMPIEDVSSDSDFFDLGGDSLRAGRLLSLIRKEFNSRIPIDKLFAFSRVCDISTMIEDYRMTFPSEKEGKHTTPTMTQTYSSTSLSTLLIHLLPISVFSPLQSAFHLILFLKTWSLLLYYFRRGETSGNLFYLVISMLVARAIEGSIYPLIGIAAKWIIIGRYNEGLYPMWSGYHNRWWLVSKILDNCGIGMFKHYPWSRVLYYRLMGAKIGRNVLIQPNTVLGEYDLLDIGDNVELDRCVCRGFAVEHNTTMYLGKIRMGNGSAAGMKTVVAPGTTVPEDVCLGVNSSSWEAQDADPSNFEQMASRIPDPHWLLWLLVGLPIMGAIATISRLPWLAGLIGLNVAHAPMDADMMLFLFGWFSNPRRVGFHFLARIMNLCIAPLLRMALIILLKRSTDLIFGKIQPGLASKRSQLDRFRMKLLSELIPNGNISDVTGFFGTHYEITSIVVRALGGKVGKRVYWPGNGPSIQNFDLLDIGNDVVFGSQARLLTSDGVGCDIVRVDDGAMVADRVIMLPGSRIGRNAVLGSGSLSRRNAYYEPDSIWIGAKAGGPVRLTPRSSQASSATLISPRSDMAAEFPNVTTDFIDLEKKVLESDPVYNRFPGSLDSTRSSMELHSFLSDSISEASLPTSSPFGRAFYEGQAPYTVLNLWTITAYSFATNILVSIYWNLPNILTLQLLARATKHPLLAPYFAATIYRPLVAIGFVSVTFSFLKVSLSILALLICIVAKWVLIGRRTPGSYDWDASSYCQRWKLYLTIERIRRGHFGGDDILTMLTGTWFIATYFRLLGARIGSDCALYAGGEMTLACTEPDLVTLGDRVAVDDASLVAHINSRGEFKLNTLVIGDRGVMRTGSRLLSGASMAKDSCLLEHTLVMGGDEVENGTTCQGWPAEDFMAARVVLEDTTDMNEKSERVRGSRWAQFRLLRWFRGDVRYQRVGAESD</sequence>
<dbReference type="EMBL" id="MU004243">
    <property type="protein sequence ID" value="KAF2664340.1"/>
    <property type="molecule type" value="Genomic_DNA"/>
</dbReference>
<keyword evidence="2" id="KW-0472">Membrane</keyword>
<dbReference type="Pfam" id="PF00501">
    <property type="entry name" value="AMP-binding"/>
    <property type="match status" value="1"/>
</dbReference>
<dbReference type="InterPro" id="IPR011004">
    <property type="entry name" value="Trimer_LpxA-like_sf"/>
</dbReference>
<dbReference type="InterPro" id="IPR042099">
    <property type="entry name" value="ANL_N_sf"/>
</dbReference>
<dbReference type="Proteomes" id="UP000799302">
    <property type="component" value="Unassembled WGS sequence"/>
</dbReference>
<feature type="compositionally biased region" description="Polar residues" evidence="1">
    <location>
        <begin position="1"/>
        <end position="15"/>
    </location>
</feature>